<organism evidence="4 5">
    <name type="scientific">Acholeplasma laidlawii (strain PG-8A)</name>
    <dbReference type="NCBI Taxonomy" id="441768"/>
    <lineage>
        <taxon>Bacteria</taxon>
        <taxon>Bacillati</taxon>
        <taxon>Mycoplasmatota</taxon>
        <taxon>Mollicutes</taxon>
        <taxon>Acholeplasmatales</taxon>
        <taxon>Acholeplasmataceae</taxon>
        <taxon>Acholeplasma</taxon>
    </lineage>
</organism>
<dbReference type="eggNOG" id="COG1837">
    <property type="taxonomic scope" value="Bacteria"/>
</dbReference>
<dbReference type="GO" id="GO:0008360">
    <property type="term" value="P:regulation of cell shape"/>
    <property type="evidence" value="ECO:0007669"/>
    <property type="project" value="UniProtKB-KW"/>
</dbReference>
<evidence type="ECO:0000313" key="4">
    <source>
        <dbReference type="EMBL" id="ABX81789.1"/>
    </source>
</evidence>
<dbReference type="GO" id="GO:0009252">
    <property type="term" value="P:peptidoglycan biosynthetic process"/>
    <property type="evidence" value="ECO:0007669"/>
    <property type="project" value="UniProtKB-UniRule"/>
</dbReference>
<comment type="similarity">
    <text evidence="3">Belongs to the KhpA RNA-binding protein family.</text>
</comment>
<keyword evidence="3" id="KW-0133">Cell shape</keyword>
<reference evidence="4 5" key="1">
    <citation type="journal article" date="2011" name="J. Bacteriol.">
        <title>Complete genome and proteome of Acholeplasma laidlawii.</title>
        <authorList>
            <person name="Lazarev V.N."/>
            <person name="Levitskii S.A."/>
            <person name="Basovskii Y.I."/>
            <person name="Chukin M.M."/>
            <person name="Akopian T.A."/>
            <person name="Vereshchagin V.V."/>
            <person name="Kostrjukova E.S."/>
            <person name="Kovaleva G.Y."/>
            <person name="Kazanov M.D."/>
            <person name="Malko D.B."/>
            <person name="Vitreschak A.G."/>
            <person name="Sernova N.V."/>
            <person name="Gelfand M.S."/>
            <person name="Demina I.A."/>
            <person name="Serebryakova M.V."/>
            <person name="Galyamina M.A."/>
            <person name="Vtyurin N.N."/>
            <person name="Rogov S.I."/>
            <person name="Alexeev D.G."/>
            <person name="Ladygina V.G."/>
            <person name="Govorun V.M."/>
        </authorList>
    </citation>
    <scope>NUCLEOTIDE SEQUENCE [LARGE SCALE GENOMIC DNA]</scope>
    <source>
        <strain evidence="4 5">PG-8A</strain>
    </source>
</reference>
<dbReference type="GeneID" id="41339329"/>
<evidence type="ECO:0000256" key="3">
    <source>
        <dbReference type="HAMAP-Rule" id="MF_00088"/>
    </source>
</evidence>
<evidence type="ECO:0000313" key="5">
    <source>
        <dbReference type="Proteomes" id="UP000008558"/>
    </source>
</evidence>
<dbReference type="RefSeq" id="WP_012243120.1">
    <property type="nucleotide sequence ID" value="NC_010163.1"/>
</dbReference>
<comment type="function">
    <text evidence="3">A probable RNA chaperone. Forms a complex with KhpB which binds to cellular RNA and controls its expression. Plays a role in peptidoglycan (PG) homeostasis and cell length regulation.</text>
</comment>
<evidence type="ECO:0000256" key="2">
    <source>
        <dbReference type="ARBA" id="ARBA00022884"/>
    </source>
</evidence>
<dbReference type="Gene3D" id="3.30.300.20">
    <property type="match status" value="1"/>
</dbReference>
<dbReference type="PANTHER" id="PTHR34654">
    <property type="entry name" value="UPF0109 PROTEIN SCO5592"/>
    <property type="match status" value="1"/>
</dbReference>
<keyword evidence="3" id="KW-0143">Chaperone</keyword>
<keyword evidence="5" id="KW-1185">Reference proteome</keyword>
<dbReference type="GO" id="GO:0005737">
    <property type="term" value="C:cytoplasm"/>
    <property type="evidence" value="ECO:0007669"/>
    <property type="project" value="UniProtKB-SubCell"/>
</dbReference>
<dbReference type="InterPro" id="IPR020627">
    <property type="entry name" value="KhpA"/>
</dbReference>
<dbReference type="InterPro" id="IPR015946">
    <property type="entry name" value="KH_dom-like_a/b"/>
</dbReference>
<name>A9NHF9_ACHLI</name>
<dbReference type="GO" id="GO:0071555">
    <property type="term" value="P:cell wall organization"/>
    <property type="evidence" value="ECO:0007669"/>
    <property type="project" value="UniProtKB-KW"/>
</dbReference>
<dbReference type="CDD" id="cd22533">
    <property type="entry name" value="KH-II_YlqC-like"/>
    <property type="match status" value="1"/>
</dbReference>
<keyword evidence="1 3" id="KW-0963">Cytoplasm</keyword>
<dbReference type="STRING" id="441768.ACL_1190"/>
<dbReference type="PANTHER" id="PTHR34654:SF1">
    <property type="entry name" value="RNA-BINDING PROTEIN KHPA"/>
    <property type="match status" value="1"/>
</dbReference>
<proteinExistence type="inferred from homology"/>
<dbReference type="SUPFAM" id="SSF54814">
    <property type="entry name" value="Prokaryotic type KH domain (KH-domain type II)"/>
    <property type="match status" value="1"/>
</dbReference>
<dbReference type="Pfam" id="PF13083">
    <property type="entry name" value="KH_KhpA-B"/>
    <property type="match status" value="1"/>
</dbReference>
<sequence length="82" mass="8905">MAVDFAKLIKQIVTPLVVSPDDVSVKVLSEDDQIVHIQLLVNEQDLGRVIGKGGKIATAIRTIVYAGASKVGKRVHLHIDTY</sequence>
<gene>
    <name evidence="3" type="primary">khpA</name>
    <name evidence="4" type="ordered locus">ACL_1190</name>
</gene>
<dbReference type="OrthoDB" id="9812389at2"/>
<comment type="subunit">
    <text evidence="3">Forms a complex with KhpB.</text>
</comment>
<dbReference type="HAMAP" id="MF_00088">
    <property type="entry name" value="KhpA"/>
    <property type="match status" value="1"/>
</dbReference>
<dbReference type="GO" id="GO:0003723">
    <property type="term" value="F:RNA binding"/>
    <property type="evidence" value="ECO:0007669"/>
    <property type="project" value="UniProtKB-UniRule"/>
</dbReference>
<dbReference type="InterPro" id="IPR009019">
    <property type="entry name" value="KH_sf_prok-type"/>
</dbReference>
<keyword evidence="2 3" id="KW-0694">RNA-binding</keyword>
<evidence type="ECO:0000256" key="1">
    <source>
        <dbReference type="ARBA" id="ARBA00022490"/>
    </source>
</evidence>
<keyword evidence="3" id="KW-0961">Cell wall biogenesis/degradation</keyword>
<dbReference type="HOGENOM" id="CLU_132074_1_2_14"/>
<dbReference type="Proteomes" id="UP000008558">
    <property type="component" value="Chromosome"/>
</dbReference>
<dbReference type="EMBL" id="CP000896">
    <property type="protein sequence ID" value="ABX81789.1"/>
    <property type="molecule type" value="Genomic_DNA"/>
</dbReference>
<protein>
    <recommendedName>
        <fullName evidence="3">RNA-binding protein KhpA</fullName>
    </recommendedName>
    <alternativeName>
        <fullName evidence="3">KH-domain protein A</fullName>
    </alternativeName>
</protein>
<comment type="subcellular location">
    <subcellularLocation>
        <location evidence="3">Cytoplasm</location>
    </subcellularLocation>
</comment>
<accession>A9NHF9</accession>
<dbReference type="KEGG" id="acl:ACL_1190"/>
<dbReference type="AlphaFoldDB" id="A9NHF9"/>